<evidence type="ECO:0000313" key="3">
    <source>
        <dbReference type="EMBL" id="PPE74239.1"/>
    </source>
</evidence>
<evidence type="ECO:0000256" key="2">
    <source>
        <dbReference type="SAM" id="SignalP"/>
    </source>
</evidence>
<protein>
    <recommendedName>
        <fullName evidence="5">DUF3999 domain-containing protein</fullName>
    </recommendedName>
</protein>
<keyword evidence="1" id="KW-0812">Transmembrane</keyword>
<proteinExistence type="predicted"/>
<name>A0A2S5TGY6_9GAMM</name>
<dbReference type="AlphaFoldDB" id="A0A2S5TGY6"/>
<feature type="transmembrane region" description="Helical" evidence="1">
    <location>
        <begin position="420"/>
        <end position="441"/>
    </location>
</feature>
<evidence type="ECO:0000313" key="4">
    <source>
        <dbReference type="Proteomes" id="UP000238220"/>
    </source>
</evidence>
<evidence type="ECO:0000256" key="1">
    <source>
        <dbReference type="SAM" id="Phobius"/>
    </source>
</evidence>
<keyword evidence="4" id="KW-1185">Reference proteome</keyword>
<feature type="chain" id="PRO_5015453674" description="DUF3999 domain-containing protein" evidence="2">
    <location>
        <begin position="19"/>
        <end position="450"/>
    </location>
</feature>
<dbReference type="OrthoDB" id="5405606at2"/>
<organism evidence="3 4">
    <name type="scientific">Solimonas fluminis</name>
    <dbReference type="NCBI Taxonomy" id="2086571"/>
    <lineage>
        <taxon>Bacteria</taxon>
        <taxon>Pseudomonadati</taxon>
        <taxon>Pseudomonadota</taxon>
        <taxon>Gammaproteobacteria</taxon>
        <taxon>Nevskiales</taxon>
        <taxon>Nevskiaceae</taxon>
        <taxon>Solimonas</taxon>
    </lineage>
</organism>
<dbReference type="InterPro" id="IPR025060">
    <property type="entry name" value="DUF3999"/>
</dbReference>
<comment type="caution">
    <text evidence="3">The sequence shown here is derived from an EMBL/GenBank/DDBJ whole genome shotgun (WGS) entry which is preliminary data.</text>
</comment>
<accession>A0A2S5TGY6</accession>
<reference evidence="3 4" key="1">
    <citation type="submission" date="2018-02" db="EMBL/GenBank/DDBJ databases">
        <title>Genome sequencing of Solimonas sp. HR-BB.</title>
        <authorList>
            <person name="Lee Y."/>
            <person name="Jeon C.O."/>
        </authorList>
    </citation>
    <scope>NUCLEOTIDE SEQUENCE [LARGE SCALE GENOMIC DNA]</scope>
    <source>
        <strain evidence="3 4">HR-BB</strain>
    </source>
</reference>
<dbReference type="RefSeq" id="WP_104230127.1">
    <property type="nucleotide sequence ID" value="NZ_PSNW01000004.1"/>
</dbReference>
<evidence type="ECO:0008006" key="5">
    <source>
        <dbReference type="Google" id="ProtNLM"/>
    </source>
</evidence>
<keyword evidence="1" id="KW-1133">Transmembrane helix</keyword>
<dbReference type="Pfam" id="PF13163">
    <property type="entry name" value="DUF3999"/>
    <property type="match status" value="1"/>
</dbReference>
<dbReference type="EMBL" id="PSNW01000004">
    <property type="protein sequence ID" value="PPE74239.1"/>
    <property type="molecule type" value="Genomic_DNA"/>
</dbReference>
<keyword evidence="1" id="KW-0472">Membrane</keyword>
<gene>
    <name evidence="3" type="ORF">C3942_09425</name>
</gene>
<keyword evidence="2" id="KW-0732">Signal</keyword>
<dbReference type="Proteomes" id="UP000238220">
    <property type="component" value="Unassembled WGS sequence"/>
</dbReference>
<feature type="signal peptide" evidence="2">
    <location>
        <begin position="1"/>
        <end position="18"/>
    </location>
</feature>
<sequence>MMKRSFCALLLCPLAALAVQPADYARGLTLQADGQPLQELAVPDEAYAGVLRGDLGDLRVFNSAGVAVPHALCAAEPGEPQRELLPLPLFTLQGAAVTGEGGLRIDVRTADGAGVQWSGAPAAPGARSQAYVLDLRQLRHPAQALRLDWRSDDGSSELPLRILASEDLDRWETLVARSTLLRSRDGGMERGRVPLPAGRHAYLRLERAGSGAPLRILGAWVETEAAAAVQGLLRFDALAQPAEKPGVLRFDARRRAPVDHAWVPLPAANMSLQVRLESRAAAPGGQDTRWQPRWSGEVNSVTRAGAAAAALRFPPTTDRYWRLTVTGGSETLGAAQPQLQLGYVPARLRFLAQGEGPFTLAFGSARVEPVMPSCGSLLSDQDETERRRLSGSAVALPPAIPLGGPEMLTPAPKPTPLRLVLLWATLGIGALLLLAMALSLLRRLREPPAE</sequence>